<dbReference type="GO" id="GO:0006635">
    <property type="term" value="P:fatty acid beta-oxidation"/>
    <property type="evidence" value="ECO:0007669"/>
    <property type="project" value="TreeGrafter"/>
</dbReference>
<evidence type="ECO:0000256" key="4">
    <source>
        <dbReference type="ARBA" id="ARBA00023315"/>
    </source>
</evidence>
<dbReference type="InterPro" id="IPR016039">
    <property type="entry name" value="Thiolase-like"/>
</dbReference>
<dbReference type="InterPro" id="IPR002155">
    <property type="entry name" value="Thiolase"/>
</dbReference>
<keyword evidence="3 7" id="KW-0808">Transferase</keyword>
<sequence>MMTAYIINGSRTAFGAFGGALKNTTDIDLGTIVVKEALKRSNISANDIEELIFGNIIQTTTSSAYLARHIALKSGLPHGSTALTVNRLCGSGLQSIVSAFQQIKLGEASVLIAGGTENMSQAPQSLVGTRFGSPNKAPQVIDMLWGTLYDEVAECGMGMTAEKLALHYNISRQEQDEFTLTSHQRATKAYQSGRFAEEITAVCVRTRRGVIEVKEDEHIREDISLEALSKLKPAFKTDGTVTAGNASGINDGAAAVVIVSEKYMIEHKLKPIAKIIDSAVAGVDPTIMGIGPAPAIRKLLAKTSLTLNDINLFELNEAFAAQSLAVMKELELPIEKVNVNGGAVALGHPIGASGTRITYSLALELQRRNLQYGIASLCIGGGQGIAILLENPDFN</sequence>
<feature type="active site" description="Acyl-thioester intermediate" evidence="6">
    <location>
        <position position="89"/>
    </location>
</feature>
<reference evidence="10 11" key="1">
    <citation type="submission" date="2018-05" db="EMBL/GenBank/DDBJ databases">
        <title>Kurthia sibirica genome sequence.</title>
        <authorList>
            <person name="Maclea K.S."/>
            <person name="Goen A.E."/>
        </authorList>
    </citation>
    <scope>NUCLEOTIDE SEQUENCE [LARGE SCALE GENOMIC DNA]</scope>
    <source>
        <strain evidence="10 11">ATCC 49154</strain>
    </source>
</reference>
<dbReference type="Pfam" id="PF00108">
    <property type="entry name" value="Thiolase_N"/>
    <property type="match status" value="1"/>
</dbReference>
<dbReference type="PROSITE" id="PS00098">
    <property type="entry name" value="THIOLASE_1"/>
    <property type="match status" value="1"/>
</dbReference>
<comment type="caution">
    <text evidence="10">The sequence shown here is derived from an EMBL/GenBank/DDBJ whole genome shotgun (WGS) entry which is preliminary data.</text>
</comment>
<dbReference type="GO" id="GO:0003985">
    <property type="term" value="F:acetyl-CoA C-acetyltransferase activity"/>
    <property type="evidence" value="ECO:0007669"/>
    <property type="project" value="UniProtKB-EC"/>
</dbReference>
<feature type="active site" description="Proton acceptor" evidence="6">
    <location>
        <position position="378"/>
    </location>
</feature>
<dbReference type="PANTHER" id="PTHR18919:SF107">
    <property type="entry name" value="ACETYL-COA ACETYLTRANSFERASE, CYTOSOLIC"/>
    <property type="match status" value="1"/>
</dbReference>
<dbReference type="NCBIfam" id="TIGR01930">
    <property type="entry name" value="AcCoA-C-Actrans"/>
    <property type="match status" value="1"/>
</dbReference>
<dbReference type="InterPro" id="IPR020617">
    <property type="entry name" value="Thiolase_C"/>
</dbReference>
<dbReference type="RefSeq" id="WP_109305335.1">
    <property type="nucleotide sequence ID" value="NZ_BJUF01000024.1"/>
</dbReference>
<feature type="domain" description="Thiolase N-terminal" evidence="8">
    <location>
        <begin position="5"/>
        <end position="261"/>
    </location>
</feature>
<feature type="active site" description="Proton acceptor" evidence="6">
    <location>
        <position position="348"/>
    </location>
</feature>
<organism evidence="10 11">
    <name type="scientific">Kurthia sibirica</name>
    <dbReference type="NCBI Taxonomy" id="202750"/>
    <lineage>
        <taxon>Bacteria</taxon>
        <taxon>Bacillati</taxon>
        <taxon>Bacillota</taxon>
        <taxon>Bacilli</taxon>
        <taxon>Bacillales</taxon>
        <taxon>Caryophanaceae</taxon>
        <taxon>Kurthia</taxon>
    </lineage>
</organism>
<gene>
    <name evidence="10" type="ORF">DEX24_05115</name>
</gene>
<evidence type="ECO:0000259" key="9">
    <source>
        <dbReference type="Pfam" id="PF02803"/>
    </source>
</evidence>
<evidence type="ECO:0000259" key="8">
    <source>
        <dbReference type="Pfam" id="PF00108"/>
    </source>
</evidence>
<dbReference type="AlphaFoldDB" id="A0A2U3AMZ9"/>
<dbReference type="Pfam" id="PF02803">
    <property type="entry name" value="Thiolase_C"/>
    <property type="match status" value="1"/>
</dbReference>
<evidence type="ECO:0000256" key="7">
    <source>
        <dbReference type="RuleBase" id="RU003557"/>
    </source>
</evidence>
<evidence type="ECO:0000256" key="6">
    <source>
        <dbReference type="PIRSR" id="PIRSR000429-1"/>
    </source>
</evidence>
<dbReference type="PANTHER" id="PTHR18919">
    <property type="entry name" value="ACETYL-COA C-ACYLTRANSFERASE"/>
    <property type="match status" value="1"/>
</dbReference>
<dbReference type="SUPFAM" id="SSF53901">
    <property type="entry name" value="Thiolase-like"/>
    <property type="match status" value="2"/>
</dbReference>
<evidence type="ECO:0000313" key="11">
    <source>
        <dbReference type="Proteomes" id="UP000245938"/>
    </source>
</evidence>
<dbReference type="FunFam" id="3.40.47.10:FF:000010">
    <property type="entry name" value="Acetyl-CoA acetyltransferase (Thiolase)"/>
    <property type="match status" value="1"/>
</dbReference>
<dbReference type="EMBL" id="QFVR01000005">
    <property type="protein sequence ID" value="PWI25914.1"/>
    <property type="molecule type" value="Genomic_DNA"/>
</dbReference>
<evidence type="ECO:0000256" key="1">
    <source>
        <dbReference type="ARBA" id="ARBA00010982"/>
    </source>
</evidence>
<keyword evidence="11" id="KW-1185">Reference proteome</keyword>
<dbReference type="PROSITE" id="PS00737">
    <property type="entry name" value="THIOLASE_2"/>
    <property type="match status" value="1"/>
</dbReference>
<dbReference type="PIRSF" id="PIRSF000429">
    <property type="entry name" value="Ac-CoA_Ac_transf"/>
    <property type="match status" value="1"/>
</dbReference>
<evidence type="ECO:0000256" key="5">
    <source>
        <dbReference type="ARBA" id="ARBA00030755"/>
    </source>
</evidence>
<dbReference type="PROSITE" id="PS00099">
    <property type="entry name" value="THIOLASE_3"/>
    <property type="match status" value="1"/>
</dbReference>
<dbReference type="EC" id="2.3.1.9" evidence="2"/>
<accession>A0A2U3AMZ9</accession>
<dbReference type="Gene3D" id="3.40.47.10">
    <property type="match status" value="2"/>
</dbReference>
<proteinExistence type="inferred from homology"/>
<comment type="similarity">
    <text evidence="1 7">Belongs to the thiolase-like superfamily. Thiolase family.</text>
</comment>
<dbReference type="InterPro" id="IPR020610">
    <property type="entry name" value="Thiolase_AS"/>
</dbReference>
<dbReference type="OrthoDB" id="2774224at2"/>
<keyword evidence="4 7" id="KW-0012">Acyltransferase</keyword>
<protein>
    <recommendedName>
        <fullName evidence="2">acetyl-CoA C-acetyltransferase</fullName>
        <ecNumber evidence="2">2.3.1.9</ecNumber>
    </recommendedName>
    <alternativeName>
        <fullName evidence="5">Acetoacetyl-CoA thiolase</fullName>
    </alternativeName>
</protein>
<evidence type="ECO:0000256" key="3">
    <source>
        <dbReference type="ARBA" id="ARBA00022679"/>
    </source>
</evidence>
<evidence type="ECO:0000313" key="10">
    <source>
        <dbReference type="EMBL" id="PWI25914.1"/>
    </source>
</evidence>
<dbReference type="InterPro" id="IPR020616">
    <property type="entry name" value="Thiolase_N"/>
</dbReference>
<name>A0A2U3AMZ9_9BACL</name>
<feature type="domain" description="Thiolase C-terminal" evidence="9">
    <location>
        <begin position="269"/>
        <end position="390"/>
    </location>
</feature>
<dbReference type="CDD" id="cd00751">
    <property type="entry name" value="thiolase"/>
    <property type="match status" value="1"/>
</dbReference>
<evidence type="ECO:0000256" key="2">
    <source>
        <dbReference type="ARBA" id="ARBA00012705"/>
    </source>
</evidence>
<dbReference type="InterPro" id="IPR020613">
    <property type="entry name" value="Thiolase_CS"/>
</dbReference>
<dbReference type="Proteomes" id="UP000245938">
    <property type="component" value="Unassembled WGS sequence"/>
</dbReference>
<dbReference type="InterPro" id="IPR020615">
    <property type="entry name" value="Thiolase_acyl_enz_int_AS"/>
</dbReference>